<protein>
    <submittedName>
        <fullName evidence="2">MerR family transcriptional regulator</fullName>
    </submittedName>
</protein>
<comment type="caution">
    <text evidence="3">The sequence shown here is derived from an EMBL/GenBank/DDBJ whole genome shotgun (WGS) entry which is preliminary data.</text>
</comment>
<keyword evidence="4" id="KW-1185">Reference proteome</keyword>
<proteinExistence type="predicted"/>
<accession>A0AAW5SGL4</accession>
<evidence type="ECO:0000313" key="4">
    <source>
        <dbReference type="Proteomes" id="UP000069773"/>
    </source>
</evidence>
<dbReference type="Proteomes" id="UP000069773">
    <property type="component" value="Unassembled WGS sequence"/>
</dbReference>
<name>A0AAW5SGL4_MYCNV</name>
<sequence length="91" mass="9975">MTTSTPQPDIRKLDAALEEARKIARDDAHEAHSRALGHPPESTPDPPASEMIGLAAVAAVIELTAQVHHLTVAVREHTTELEQARWRTQQV</sequence>
<organism evidence="3 5">
    <name type="scientific">Mycolicibacterium novocastrense</name>
    <name type="common">Mycobacterium novocastrense</name>
    <dbReference type="NCBI Taxonomy" id="59813"/>
    <lineage>
        <taxon>Bacteria</taxon>
        <taxon>Bacillati</taxon>
        <taxon>Actinomycetota</taxon>
        <taxon>Actinomycetes</taxon>
        <taxon>Mycobacteriales</taxon>
        <taxon>Mycobacteriaceae</taxon>
        <taxon>Mycolicibacterium</taxon>
    </lineage>
</organism>
<dbReference type="EMBL" id="JACKTI010000020">
    <property type="protein sequence ID" value="MCV7022636.1"/>
    <property type="molecule type" value="Genomic_DNA"/>
</dbReference>
<reference evidence="3" key="2">
    <citation type="submission" date="2020-07" db="EMBL/GenBank/DDBJ databases">
        <authorList>
            <person name="Pettersson B.M.F."/>
            <person name="Behra P.R.K."/>
            <person name="Ramesh M."/>
            <person name="Das S."/>
            <person name="Dasgupta S."/>
            <person name="Kirsebom L.A."/>
        </authorList>
    </citation>
    <scope>NUCLEOTIDE SEQUENCE</scope>
    <source>
        <strain evidence="3">DSM 44203</strain>
    </source>
</reference>
<reference evidence="2 4" key="1">
    <citation type="journal article" date="2016" name="Genome Announc.">
        <title>Draft Genome Sequences of Five Rapidly Growing Mycobacterium Species, M. thermoresistibile, M. fortuitum subsp. acetamidolyticum, M. canariasense, M. brisbanense, and M. novocastrense.</title>
        <authorList>
            <person name="Katahira K."/>
            <person name="Ogura Y."/>
            <person name="Gotoh Y."/>
            <person name="Hayashi T."/>
        </authorList>
    </citation>
    <scope>NUCLEOTIDE SEQUENCE [LARGE SCALE GENOMIC DNA]</scope>
    <source>
        <strain evidence="2 4">JCM18114</strain>
    </source>
</reference>
<evidence type="ECO:0000313" key="3">
    <source>
        <dbReference type="EMBL" id="MCV7022636.1"/>
    </source>
</evidence>
<evidence type="ECO:0000313" key="5">
    <source>
        <dbReference type="Proteomes" id="UP001207528"/>
    </source>
</evidence>
<dbReference type="Proteomes" id="UP001207528">
    <property type="component" value="Unassembled WGS sequence"/>
</dbReference>
<reference evidence="3" key="3">
    <citation type="journal article" date="2022" name="BMC Genomics">
        <title>Comparative genome analysis of mycobacteria focusing on tRNA and non-coding RNA.</title>
        <authorList>
            <person name="Behra P.R.K."/>
            <person name="Pettersson B.M.F."/>
            <person name="Ramesh M."/>
            <person name="Das S."/>
            <person name="Dasgupta S."/>
            <person name="Kirsebom L.A."/>
        </authorList>
    </citation>
    <scope>NUCLEOTIDE SEQUENCE</scope>
    <source>
        <strain evidence="3">DSM 44203</strain>
    </source>
</reference>
<dbReference type="RefSeq" id="WP_131808557.1">
    <property type="nucleotide sequence ID" value="NZ_BCTA01000038.1"/>
</dbReference>
<dbReference type="EMBL" id="BCTA01000038">
    <property type="protein sequence ID" value="GAT10205.1"/>
    <property type="molecule type" value="Genomic_DNA"/>
</dbReference>
<dbReference type="AlphaFoldDB" id="A0AAW5SGL4"/>
<evidence type="ECO:0000313" key="2">
    <source>
        <dbReference type="EMBL" id="GAT10205.1"/>
    </source>
</evidence>
<gene>
    <name evidence="3" type="ORF">H7I77_04630</name>
    <name evidence="2" type="ORF">RMCN_3338</name>
</gene>
<evidence type="ECO:0000256" key="1">
    <source>
        <dbReference type="SAM" id="MobiDB-lite"/>
    </source>
</evidence>
<feature type="compositionally biased region" description="Basic and acidic residues" evidence="1">
    <location>
        <begin position="23"/>
        <end position="33"/>
    </location>
</feature>
<feature type="region of interest" description="Disordered" evidence="1">
    <location>
        <begin position="23"/>
        <end position="49"/>
    </location>
</feature>